<protein>
    <submittedName>
        <fullName evidence="2">Uncharacterized protein</fullName>
    </submittedName>
</protein>
<reference evidence="2" key="2">
    <citation type="submission" date="2022-10" db="EMBL/GenBank/DDBJ databases">
        <authorList>
            <consortium name="ENA_rothamsted_submissions"/>
            <consortium name="culmorum"/>
            <person name="King R."/>
        </authorList>
    </citation>
    <scope>NUCLEOTIDE SEQUENCE</scope>
</reference>
<evidence type="ECO:0000256" key="1">
    <source>
        <dbReference type="SAM" id="Phobius"/>
    </source>
</evidence>
<gene>
    <name evidence="2" type="ORF">CHIRRI_LOCUS6410</name>
</gene>
<proteinExistence type="predicted"/>
<dbReference type="OrthoDB" id="7799462at2759"/>
<accession>A0A9N9RUW2</accession>
<evidence type="ECO:0000313" key="3">
    <source>
        <dbReference type="Proteomes" id="UP001153620"/>
    </source>
</evidence>
<feature type="transmembrane region" description="Helical" evidence="1">
    <location>
        <begin position="925"/>
        <end position="944"/>
    </location>
</feature>
<keyword evidence="3" id="KW-1185">Reference proteome</keyword>
<keyword evidence="1" id="KW-0472">Membrane</keyword>
<feature type="transmembrane region" description="Helical" evidence="1">
    <location>
        <begin position="965"/>
        <end position="986"/>
    </location>
</feature>
<evidence type="ECO:0000313" key="2">
    <source>
        <dbReference type="EMBL" id="CAG9803510.1"/>
    </source>
</evidence>
<feature type="transmembrane region" description="Helical" evidence="1">
    <location>
        <begin position="992"/>
        <end position="1015"/>
    </location>
</feature>
<dbReference type="Proteomes" id="UP001153620">
    <property type="component" value="Chromosome 2"/>
</dbReference>
<feature type="transmembrane region" description="Helical" evidence="1">
    <location>
        <begin position="901"/>
        <end position="919"/>
    </location>
</feature>
<dbReference type="EMBL" id="OU895878">
    <property type="protein sequence ID" value="CAG9803510.1"/>
    <property type="molecule type" value="Genomic_DNA"/>
</dbReference>
<feature type="transmembrane region" description="Helical" evidence="1">
    <location>
        <begin position="1036"/>
        <end position="1056"/>
    </location>
</feature>
<dbReference type="AlphaFoldDB" id="A0A9N9RUW2"/>
<keyword evidence="1" id="KW-1133">Transmembrane helix</keyword>
<name>A0A9N9RUW2_9DIPT</name>
<feature type="transmembrane region" description="Helical" evidence="1">
    <location>
        <begin position="1090"/>
        <end position="1110"/>
    </location>
</feature>
<sequence>MLATTVEIEMSSILERKNRKKNDSIKQTIKPSLIGTIFCSKLLFFKKPSGNQKGFSKFEKILRSEDDKSSIISMVFRSFQNEKFLSKTIDLQAVMKHFIEGNGNFLNLFSILIYNWHDMSDDSEYYLILKFKSYEMASDNKESLFDKLFDIIEDKEMSMYHHLCLKIIYYYFDEVNKCQVENILENTNIQILIQKAIELRNEEYKRRILKILLVYLDNTKDETYNNIKRKVLESVKYDFNFTSVCKVSYNSIVRYCDDKFFNLVFLLKENQVLHFKTNFQECIKTYQQLLGDYWTNAIRLNAQFLYRMAEEQGLRDTSEFLLISTGDFELKQPIVSKFKKLEAFYVVFNEPMDEKDEQLLESLTNFIKNDFVSVDDDYEIFFDIYEFERRFKNTPLIRKLLFGREDLSSPSLFEMILSMNNANVYEKADHDYVLNYIWNEFRLYEVPEILTIKNPMQKTLLDYVLETSNNRHLMSFLMTVPSEYTNSTQKTKHYMMLKNSLYHDHRTDPNDKSLIEFHLNVIDENDESDPYNLDNLFYLFEEIGIYTKEQTKKNQFIRSIIEKVMQERSERFDGQHELRLPRKHFLIGILMIYWICEIEKEQCCKVASDSLDEIIKFEDYQECPTKLKITSFTDKGFLFFKLLFLIINKQEEKFHEIFADEMKKIEKSFLDVYQLESTYDNKHQHEDSDNIFHFYEKYSANFTYVLLYAAIKSGQEKVVNHIFKYNNFLITEPTFPVNIEPEEIHLHTMVKFLENKYEIGRDTLPRNWITHEVLEKFLNSRIESHGAFYKVDCRFMLPYYNYDLNIKSSKEVDDDLIMNEDYDTMEYLLNDHELKPLVTHPVLEMIIKIKIQKYSRILTWNLLAFIFFYILPTIGLVYLFHSHDTSQTMPTNQTDFNTTNLGSNYFKLVSIMKLFHYFLEETSLNLNYILIYILIIIRLPYIMAREYFQYRVLYRESYFKESSNIVEFGLIIFPIALLITTIIQQILQIKLFLIMITFFESLNIIAMIGATAFLFPTLKFSIYWMCFRRVFNSYMNIFIVFFPIFVGVSALSYIFFHDNISENFMENLIMYAGEPIVRIDKVSGFVQGSLMTLIIILVINKANLVLSIAVNDIKILMNQSKESSLIYSARKYVKFAKNIRIFYACTEYKEKKSIREKMLLKLIRLFLIKYPFIHRLQTLYIDKTSKAVYADIERSIFDTKNCKISLKYLSLTAICNYIFGPFKCDIETMEKIKKIVNLVLKHIHQKALNIDDKITQIQNPNFGKFSKYK</sequence>
<organism evidence="2 3">
    <name type="scientific">Chironomus riparius</name>
    <dbReference type="NCBI Taxonomy" id="315576"/>
    <lineage>
        <taxon>Eukaryota</taxon>
        <taxon>Metazoa</taxon>
        <taxon>Ecdysozoa</taxon>
        <taxon>Arthropoda</taxon>
        <taxon>Hexapoda</taxon>
        <taxon>Insecta</taxon>
        <taxon>Pterygota</taxon>
        <taxon>Neoptera</taxon>
        <taxon>Endopterygota</taxon>
        <taxon>Diptera</taxon>
        <taxon>Nematocera</taxon>
        <taxon>Chironomoidea</taxon>
        <taxon>Chironomidae</taxon>
        <taxon>Chironominae</taxon>
        <taxon>Chironomus</taxon>
    </lineage>
</organism>
<feature type="transmembrane region" description="Helical" evidence="1">
    <location>
        <begin position="857"/>
        <end position="880"/>
    </location>
</feature>
<keyword evidence="1" id="KW-0812">Transmembrane</keyword>
<reference evidence="2" key="1">
    <citation type="submission" date="2022-01" db="EMBL/GenBank/DDBJ databases">
        <authorList>
            <person name="King R."/>
        </authorList>
    </citation>
    <scope>NUCLEOTIDE SEQUENCE</scope>
</reference>